<comment type="caution">
    <text evidence="1">The sequence shown here is derived from an EMBL/GenBank/DDBJ whole genome shotgun (WGS) entry which is preliminary data.</text>
</comment>
<evidence type="ECO:0000313" key="2">
    <source>
        <dbReference type="Proteomes" id="UP000828941"/>
    </source>
</evidence>
<proteinExistence type="predicted"/>
<keyword evidence="2" id="KW-1185">Reference proteome</keyword>
<name>A0ACB9KHI5_BAUVA</name>
<organism evidence="1 2">
    <name type="scientific">Bauhinia variegata</name>
    <name type="common">Purple orchid tree</name>
    <name type="synonym">Phanera variegata</name>
    <dbReference type="NCBI Taxonomy" id="167791"/>
    <lineage>
        <taxon>Eukaryota</taxon>
        <taxon>Viridiplantae</taxon>
        <taxon>Streptophyta</taxon>
        <taxon>Embryophyta</taxon>
        <taxon>Tracheophyta</taxon>
        <taxon>Spermatophyta</taxon>
        <taxon>Magnoliopsida</taxon>
        <taxon>eudicotyledons</taxon>
        <taxon>Gunneridae</taxon>
        <taxon>Pentapetalae</taxon>
        <taxon>rosids</taxon>
        <taxon>fabids</taxon>
        <taxon>Fabales</taxon>
        <taxon>Fabaceae</taxon>
        <taxon>Cercidoideae</taxon>
        <taxon>Cercideae</taxon>
        <taxon>Bauhiniinae</taxon>
        <taxon>Bauhinia</taxon>
    </lineage>
</organism>
<protein>
    <submittedName>
        <fullName evidence="1">Uncharacterized protein</fullName>
    </submittedName>
</protein>
<reference evidence="1 2" key="1">
    <citation type="journal article" date="2022" name="DNA Res.">
        <title>Chromosomal-level genome assembly of the orchid tree Bauhinia variegata (Leguminosae; Cercidoideae) supports the allotetraploid origin hypothesis of Bauhinia.</title>
        <authorList>
            <person name="Zhong Y."/>
            <person name="Chen Y."/>
            <person name="Zheng D."/>
            <person name="Pang J."/>
            <person name="Liu Y."/>
            <person name="Luo S."/>
            <person name="Meng S."/>
            <person name="Qian L."/>
            <person name="Wei D."/>
            <person name="Dai S."/>
            <person name="Zhou R."/>
        </authorList>
    </citation>
    <scope>NUCLEOTIDE SEQUENCE [LARGE SCALE GENOMIC DNA]</scope>
    <source>
        <strain evidence="1">BV-YZ2020</strain>
    </source>
</reference>
<evidence type="ECO:0000313" key="1">
    <source>
        <dbReference type="EMBL" id="KAI4296646.1"/>
    </source>
</evidence>
<gene>
    <name evidence="1" type="ORF">L6164_036590</name>
</gene>
<sequence length="73" mass="7965">MHYSLLPFKRGSPSISSWILTLSGFISSGCLCLHRFTLLALLILLLKIAGALCFAADSAVIHFPSGHFVMRSE</sequence>
<accession>A0ACB9KHI5</accession>
<dbReference type="Proteomes" id="UP000828941">
    <property type="component" value="Chromosome 14"/>
</dbReference>
<dbReference type="EMBL" id="CM039439">
    <property type="protein sequence ID" value="KAI4296646.1"/>
    <property type="molecule type" value="Genomic_DNA"/>
</dbReference>